<evidence type="ECO:0000256" key="5">
    <source>
        <dbReference type="ARBA" id="ARBA00023136"/>
    </source>
</evidence>
<dbReference type="InterPro" id="IPR010664">
    <property type="entry name" value="LipoPS_assembly_LptC-rel"/>
</dbReference>
<dbReference type="GO" id="GO:0017089">
    <property type="term" value="F:glycolipid transfer activity"/>
    <property type="evidence" value="ECO:0007669"/>
    <property type="project" value="TreeGrafter"/>
</dbReference>
<dbReference type="EMBL" id="BJKP01000029">
    <property type="protein sequence ID" value="GEA28255.1"/>
    <property type="molecule type" value="Genomic_DNA"/>
</dbReference>
<dbReference type="NCBIfam" id="TIGR04409">
    <property type="entry name" value="LptC_YrbK"/>
    <property type="match status" value="1"/>
</dbReference>
<evidence type="ECO:0000313" key="6">
    <source>
        <dbReference type="EMBL" id="GEA28255.1"/>
    </source>
</evidence>
<evidence type="ECO:0000256" key="4">
    <source>
        <dbReference type="ARBA" id="ARBA00022989"/>
    </source>
</evidence>
<gene>
    <name evidence="6" type="primary">lptC</name>
    <name evidence="6" type="ORF">MiAbW_02829</name>
</gene>
<dbReference type="GO" id="GO:0030288">
    <property type="term" value="C:outer membrane-bounded periplasmic space"/>
    <property type="evidence" value="ECO:0007669"/>
    <property type="project" value="TreeGrafter"/>
</dbReference>
<evidence type="ECO:0000313" key="7">
    <source>
        <dbReference type="Proteomes" id="UP000376575"/>
    </source>
</evidence>
<reference evidence="6 7" key="1">
    <citation type="journal article" date="2019" name="FEMS Microbiol. Lett.">
        <title>A novel salt-tolerant genotype illuminates the sucrose gene evolution in freshwater bloom-forming cyanobacterium Microcystis aeruginosa.</title>
        <authorList>
            <person name="Tanabe Y."/>
            <person name="Yamaguchi H."/>
            <person name="Sano T."/>
            <person name="Kawachi M."/>
        </authorList>
    </citation>
    <scope>NUCLEOTIDE SEQUENCE [LARGE SCALE GENOMIC DNA]</scope>
    <source>
        <strain evidence="6 7">NIES-4325</strain>
    </source>
</reference>
<accession>A0A5J4FCP1</accession>
<dbReference type="Proteomes" id="UP000376575">
    <property type="component" value="Unassembled WGS sequence"/>
</dbReference>
<keyword evidence="5" id="KW-0472">Membrane</keyword>
<dbReference type="Gene3D" id="2.60.450.10">
    <property type="entry name" value="Lipopolysaccharide (LPS) transport protein A like domain"/>
    <property type="match status" value="1"/>
</dbReference>
<dbReference type="Pfam" id="PF06835">
    <property type="entry name" value="LptC"/>
    <property type="match status" value="2"/>
</dbReference>
<name>A0A5J4FCP1_MICAE</name>
<dbReference type="GO" id="GO:0005886">
    <property type="term" value="C:plasma membrane"/>
    <property type="evidence" value="ECO:0007669"/>
    <property type="project" value="InterPro"/>
</dbReference>
<keyword evidence="4" id="KW-1133">Transmembrane helix</keyword>
<evidence type="ECO:0000256" key="1">
    <source>
        <dbReference type="ARBA" id="ARBA00022475"/>
    </source>
</evidence>
<dbReference type="PANTHER" id="PTHR37481">
    <property type="entry name" value="LIPOPOLYSACCHARIDE EXPORT SYSTEM PROTEIN LPTC"/>
    <property type="match status" value="1"/>
</dbReference>
<evidence type="ECO:0000256" key="3">
    <source>
        <dbReference type="ARBA" id="ARBA00022692"/>
    </source>
</evidence>
<dbReference type="PANTHER" id="PTHR37481:SF1">
    <property type="entry name" value="LIPOPOLYSACCHARIDE EXPORT SYSTEM PROTEIN LPTC"/>
    <property type="match status" value="1"/>
</dbReference>
<keyword evidence="3" id="KW-0812">Transmembrane</keyword>
<dbReference type="AlphaFoldDB" id="A0A5J4FCP1"/>
<organism evidence="6 7">
    <name type="scientific">Microcystis aeruginosa NIES-4325</name>
    <dbReference type="NCBI Taxonomy" id="2569534"/>
    <lineage>
        <taxon>Bacteria</taxon>
        <taxon>Bacillati</taxon>
        <taxon>Cyanobacteriota</taxon>
        <taxon>Cyanophyceae</taxon>
        <taxon>Oscillatoriophycideae</taxon>
        <taxon>Chroococcales</taxon>
        <taxon>Microcystaceae</taxon>
        <taxon>Microcystis</taxon>
    </lineage>
</organism>
<evidence type="ECO:0000256" key="2">
    <source>
        <dbReference type="ARBA" id="ARBA00022519"/>
    </source>
</evidence>
<keyword evidence="2" id="KW-0997">Cell inner membrane</keyword>
<dbReference type="InterPro" id="IPR052363">
    <property type="entry name" value="LPS_export_LptC"/>
</dbReference>
<dbReference type="GO" id="GO:0015221">
    <property type="term" value="F:lipopolysaccharide transmembrane transporter activity"/>
    <property type="evidence" value="ECO:0007669"/>
    <property type="project" value="InterPro"/>
</dbReference>
<comment type="caution">
    <text evidence="6">The sequence shown here is derived from an EMBL/GenBank/DDBJ whole genome shotgun (WGS) entry which is preliminary data.</text>
</comment>
<keyword evidence="1" id="KW-1003">Cell membrane</keyword>
<protein>
    <submittedName>
        <fullName evidence="6">Lipopolysaccharide export system protein LptC</fullName>
    </submittedName>
</protein>
<sequence length="408" mass="45886">MYGSGWEGMEANLFSTPNKIAAERSKLRQRLQLKSSIGRGAALLIGLLGLTACQPPDPPKISPTESPKIEETGRLILNNATLEQANPSGQPLWKIQVKKATYTQDQKIARLENIKGNIYQDGKVVLQVSADRGEVYKEGQEILLKDNIVAVDPRNKAIINAPELRWLPKEGVLISPKGIKGSHLQLEAKARQGRYDTRQEKLELQGQVVATAKESRVVLQTERLYWEIPQQVISTDQKVAFDRYISKTIIDRLTAIGGRWGRKNNQVILQENLEYRSLEPPLQISGSQAIWNYQNRTLTSDRPTKIFQYQDQITITGNRVVVELGNRIAYLKDGVKGINQKTGAQLYSQILTWKMSEKIVEAEGNIIYEQQEPKFNLTGDKAIGTLEDNNIVVTSSSPDRVVTEIYPR</sequence>
<dbReference type="InterPro" id="IPR026265">
    <property type="entry name" value="LptC"/>
</dbReference>
<proteinExistence type="predicted"/>